<dbReference type="InterPro" id="IPR003819">
    <property type="entry name" value="TauD/TfdA-like"/>
</dbReference>
<accession>A0A9N9CCI5</accession>
<comment type="cofactor">
    <cofactor evidence="2">
        <name>L-ascorbate</name>
        <dbReference type="ChEBI" id="CHEBI:38290"/>
    </cofactor>
</comment>
<evidence type="ECO:0000313" key="18">
    <source>
        <dbReference type="EMBL" id="CAG8598490.1"/>
    </source>
</evidence>
<proteinExistence type="inferred from homology"/>
<dbReference type="GO" id="GO:0005739">
    <property type="term" value="C:mitochondrion"/>
    <property type="evidence" value="ECO:0007669"/>
    <property type="project" value="TreeGrafter"/>
</dbReference>
<dbReference type="Pfam" id="PF06155">
    <property type="entry name" value="GBBH-like_N"/>
    <property type="match status" value="1"/>
</dbReference>
<evidence type="ECO:0000313" key="19">
    <source>
        <dbReference type="Proteomes" id="UP000789831"/>
    </source>
</evidence>
<organism evidence="18 19">
    <name type="scientific">Ambispora gerdemannii</name>
    <dbReference type="NCBI Taxonomy" id="144530"/>
    <lineage>
        <taxon>Eukaryota</taxon>
        <taxon>Fungi</taxon>
        <taxon>Fungi incertae sedis</taxon>
        <taxon>Mucoromycota</taxon>
        <taxon>Glomeromycotina</taxon>
        <taxon>Glomeromycetes</taxon>
        <taxon>Archaeosporales</taxon>
        <taxon>Ambisporaceae</taxon>
        <taxon>Ambispora</taxon>
    </lineage>
</organism>
<dbReference type="NCBIfam" id="TIGR02410">
    <property type="entry name" value="carnitine_TMLD"/>
    <property type="match status" value="1"/>
</dbReference>
<dbReference type="PANTHER" id="PTHR10696:SF51">
    <property type="entry name" value="TRIMETHYLLYSINE DIOXYGENASE, MITOCHONDRIAL"/>
    <property type="match status" value="1"/>
</dbReference>
<evidence type="ECO:0000256" key="10">
    <source>
        <dbReference type="ARBA" id="ARBA00023004"/>
    </source>
</evidence>
<evidence type="ECO:0000256" key="13">
    <source>
        <dbReference type="ARBA" id="ARBA00032283"/>
    </source>
</evidence>
<comment type="pathway">
    <text evidence="3">Amine and polyamine biosynthesis; carnitine biosynthesis.</text>
</comment>
<evidence type="ECO:0000256" key="6">
    <source>
        <dbReference type="ARBA" id="ARBA00022723"/>
    </source>
</evidence>
<name>A0A9N9CCI5_9GLOM</name>
<keyword evidence="9" id="KW-0560">Oxidoreductase</keyword>
<evidence type="ECO:0000256" key="1">
    <source>
        <dbReference type="ARBA" id="ARBA00001954"/>
    </source>
</evidence>
<dbReference type="InterPro" id="IPR038492">
    <property type="entry name" value="GBBH-like_N_sf"/>
</dbReference>
<comment type="cofactor">
    <cofactor evidence="1">
        <name>Fe(2+)</name>
        <dbReference type="ChEBI" id="CHEBI:29033"/>
    </cofactor>
</comment>
<evidence type="ECO:0000256" key="12">
    <source>
        <dbReference type="ARBA" id="ARBA00031778"/>
    </source>
</evidence>
<evidence type="ECO:0000256" key="7">
    <source>
        <dbReference type="ARBA" id="ARBA00022873"/>
    </source>
</evidence>
<dbReference type="SUPFAM" id="SSF51197">
    <property type="entry name" value="Clavaminate synthase-like"/>
    <property type="match status" value="1"/>
</dbReference>
<dbReference type="CDD" id="cd00250">
    <property type="entry name" value="CAS_like"/>
    <property type="match status" value="1"/>
</dbReference>
<dbReference type="Gene3D" id="3.30.2020.30">
    <property type="match status" value="1"/>
</dbReference>
<evidence type="ECO:0000256" key="4">
    <source>
        <dbReference type="ARBA" id="ARBA00008654"/>
    </source>
</evidence>
<evidence type="ECO:0000256" key="5">
    <source>
        <dbReference type="ARBA" id="ARBA00012267"/>
    </source>
</evidence>
<keyword evidence="10" id="KW-0408">Iron</keyword>
<dbReference type="EMBL" id="CAJVPL010002077">
    <property type="protein sequence ID" value="CAG8598490.1"/>
    <property type="molecule type" value="Genomic_DNA"/>
</dbReference>
<evidence type="ECO:0000256" key="15">
    <source>
        <dbReference type="ARBA" id="ARBA00049334"/>
    </source>
</evidence>
<evidence type="ECO:0000256" key="8">
    <source>
        <dbReference type="ARBA" id="ARBA00022964"/>
    </source>
</evidence>
<dbReference type="Pfam" id="PF02668">
    <property type="entry name" value="TauD"/>
    <property type="match status" value="1"/>
</dbReference>
<keyword evidence="19" id="KW-1185">Reference proteome</keyword>
<keyword evidence="6" id="KW-0479">Metal-binding</keyword>
<evidence type="ECO:0000256" key="9">
    <source>
        <dbReference type="ARBA" id="ARBA00023002"/>
    </source>
</evidence>
<dbReference type="Proteomes" id="UP000789831">
    <property type="component" value="Unassembled WGS sequence"/>
</dbReference>
<sequence>MSHKITTTTKSNNLPSSEENLIPIVHIVAADSYNKIHVKWSNTTSYGEKNNELTSKFHPFWLRDHCRCPECYHQVTKQRLVNTFTIPKDIKASSVNATSDGLNIVWSNDNHSSFFKWNWLRIHSYDPPIINRENQLTSQVFWNSQMMRNFLPILPFENVMHTREGLTQMLKNLDQYGITFVSNVPVNTKDTEALARRICFIRGFYDFTPSLEHGDTAYTTLALKAHTDTTYFTDPIGLQMFHLLEFNGKGGESLFVDGFHVANLLKSQNPRAYKTLSTIRIPAHCAGDENICIQPTPHSFPILNHNPVTRALYQIRYNNDDRSTMSHLNPDQVEEFYDALRAWNKLLQDSANEFLVQLVPGRAVIFDNWRVLHGRTAFVGHRRLAGAYLNHDDYQSRLKVNCLSLNEIKENL</sequence>
<comment type="similarity">
    <text evidence="4">Belongs to the gamma-BBH/TMLD family.</text>
</comment>
<dbReference type="InterPro" id="IPR042098">
    <property type="entry name" value="TauD-like_sf"/>
</dbReference>
<dbReference type="FunFam" id="3.30.2020.30:FF:000002">
    <property type="entry name" value="Putative gamma-butyrobetaine dioxygenase"/>
    <property type="match status" value="1"/>
</dbReference>
<evidence type="ECO:0000259" key="16">
    <source>
        <dbReference type="Pfam" id="PF02668"/>
    </source>
</evidence>
<dbReference type="EC" id="1.14.11.8" evidence="5"/>
<keyword evidence="8" id="KW-0223">Dioxygenase</keyword>
<comment type="function">
    <text evidence="14">Converts trimethyllysine (TML) into hydroxytrimethyllysine (HTML).</text>
</comment>
<comment type="catalytic activity">
    <reaction evidence="15">
        <text>N(6),N(6),N(6)-trimethyl-L-lysine + 2-oxoglutarate + O2 = (3S)-3-hydroxy-N(6),N(6),N(6)-trimethyl-L-lysine + succinate + CO2</text>
        <dbReference type="Rhea" id="RHEA:14181"/>
        <dbReference type="ChEBI" id="CHEBI:15379"/>
        <dbReference type="ChEBI" id="CHEBI:16526"/>
        <dbReference type="ChEBI" id="CHEBI:16810"/>
        <dbReference type="ChEBI" id="CHEBI:30031"/>
        <dbReference type="ChEBI" id="CHEBI:58100"/>
        <dbReference type="ChEBI" id="CHEBI:141499"/>
        <dbReference type="EC" id="1.14.11.8"/>
    </reaction>
</comment>
<keyword evidence="7" id="KW-0124">Carnitine biosynthesis</keyword>
<dbReference type="GO" id="GO:0005506">
    <property type="term" value="F:iron ion binding"/>
    <property type="evidence" value="ECO:0007669"/>
    <property type="project" value="InterPro"/>
</dbReference>
<dbReference type="PANTHER" id="PTHR10696">
    <property type="entry name" value="GAMMA-BUTYROBETAINE HYDROXYLASE-RELATED"/>
    <property type="match status" value="1"/>
</dbReference>
<dbReference type="Gene3D" id="3.60.130.10">
    <property type="entry name" value="Clavaminate synthase-like"/>
    <property type="match status" value="1"/>
</dbReference>
<comment type="caution">
    <text evidence="18">The sequence shown here is derived from an EMBL/GenBank/DDBJ whole genome shotgun (WGS) entry which is preliminary data.</text>
</comment>
<protein>
    <recommendedName>
        <fullName evidence="5">trimethyllysine dioxygenase</fullName>
        <ecNumber evidence="5">1.14.11.8</ecNumber>
    </recommendedName>
    <alternativeName>
        <fullName evidence="12">Epsilon-trimethyllysine 2-oxoglutarate dioxygenase</fullName>
    </alternativeName>
    <alternativeName>
        <fullName evidence="11">TML hydroxylase</fullName>
    </alternativeName>
    <alternativeName>
        <fullName evidence="13">TML-alpha-ketoglutarate dioxygenase</fullName>
    </alternativeName>
</protein>
<dbReference type="InterPro" id="IPR012776">
    <property type="entry name" value="Trimethyllysine_dOase"/>
</dbReference>
<gene>
    <name evidence="18" type="ORF">AGERDE_LOCUS8976</name>
</gene>
<dbReference type="FunFam" id="3.60.130.10:FF:000001">
    <property type="entry name" value="Trimethyllysine dioxygenase, mitochondrial"/>
    <property type="match status" value="1"/>
</dbReference>
<dbReference type="InterPro" id="IPR050411">
    <property type="entry name" value="AlphaKG_dependent_hydroxylases"/>
</dbReference>
<dbReference type="GO" id="GO:0045329">
    <property type="term" value="P:carnitine biosynthetic process"/>
    <property type="evidence" value="ECO:0007669"/>
    <property type="project" value="UniProtKB-KW"/>
</dbReference>
<evidence type="ECO:0000256" key="2">
    <source>
        <dbReference type="ARBA" id="ARBA00001961"/>
    </source>
</evidence>
<dbReference type="InterPro" id="IPR010376">
    <property type="entry name" value="GBBH-like_N"/>
</dbReference>
<dbReference type="GO" id="GO:0050353">
    <property type="term" value="F:trimethyllysine dioxygenase activity"/>
    <property type="evidence" value="ECO:0007669"/>
    <property type="project" value="UniProtKB-EC"/>
</dbReference>
<dbReference type="OrthoDB" id="408743at2759"/>
<evidence type="ECO:0000259" key="17">
    <source>
        <dbReference type="Pfam" id="PF06155"/>
    </source>
</evidence>
<evidence type="ECO:0000256" key="14">
    <source>
        <dbReference type="ARBA" id="ARBA00046008"/>
    </source>
</evidence>
<feature type="domain" description="TauD/TfdA-like" evidence="16">
    <location>
        <begin position="165"/>
        <end position="388"/>
    </location>
</feature>
<feature type="domain" description="Gamma-butyrobetaine hydroxylase-like N-terminal" evidence="17">
    <location>
        <begin position="35"/>
        <end position="121"/>
    </location>
</feature>
<evidence type="ECO:0000256" key="3">
    <source>
        <dbReference type="ARBA" id="ARBA00005022"/>
    </source>
</evidence>
<evidence type="ECO:0000256" key="11">
    <source>
        <dbReference type="ARBA" id="ARBA00030363"/>
    </source>
</evidence>
<reference evidence="18" key="1">
    <citation type="submission" date="2021-06" db="EMBL/GenBank/DDBJ databases">
        <authorList>
            <person name="Kallberg Y."/>
            <person name="Tangrot J."/>
            <person name="Rosling A."/>
        </authorList>
    </citation>
    <scope>NUCLEOTIDE SEQUENCE</scope>
    <source>
        <strain evidence="18">MT106</strain>
    </source>
</reference>
<dbReference type="AlphaFoldDB" id="A0A9N9CCI5"/>